<dbReference type="KEGG" id="smao:CAG99_13970"/>
<keyword evidence="3" id="KW-1185">Reference proteome</keyword>
<dbReference type="InterPro" id="IPR011009">
    <property type="entry name" value="Kinase-like_dom_sf"/>
</dbReference>
<evidence type="ECO:0000313" key="3">
    <source>
        <dbReference type="Proteomes" id="UP000194218"/>
    </source>
</evidence>
<sequence length="269" mass="27626">MLADRPDGTVVRIGDVVAKAHAVDSDAAALAVRVGAAAHPALAHVLLPPLPPGRPTVLHDGRPASLWPLGTPVDPAAVPWEAAGALLAALHAVPPAAVPGPLPPAGGPARAARALAELTGTPTDPAYAAVREAAARVLSAMPAPRPTALCHGDFHLGQLVRQRGAEGAWRLIDVDDLGVGDPAWDLARPAAWFAAGLLPAQDWLRLLNAYQAAAGTEGEDPWPALDAPARVATAQQAARALVRAARRGVRPGEEDEALFDSCLRIVALP</sequence>
<feature type="domain" description="Aminoglycoside phosphotransferase" evidence="1">
    <location>
        <begin position="80"/>
        <end position="218"/>
    </location>
</feature>
<protein>
    <recommendedName>
        <fullName evidence="1">Aminoglycoside phosphotransferase domain-containing protein</fullName>
    </recommendedName>
</protein>
<dbReference type="AlphaFoldDB" id="A0A1W7D5K4"/>
<gene>
    <name evidence="2" type="ORF">CAG99_13970</name>
</gene>
<dbReference type="InterPro" id="IPR002575">
    <property type="entry name" value="Aminoglycoside_PTrfase"/>
</dbReference>
<proteinExistence type="predicted"/>
<evidence type="ECO:0000259" key="1">
    <source>
        <dbReference type="Pfam" id="PF01636"/>
    </source>
</evidence>
<dbReference type="SUPFAM" id="SSF56112">
    <property type="entry name" value="Protein kinase-like (PK-like)"/>
    <property type="match status" value="1"/>
</dbReference>
<accession>A0A1W7D5K4</accession>
<reference evidence="2 3" key="1">
    <citation type="submission" date="2017-05" db="EMBL/GenBank/DDBJ databases">
        <title>Complete genome sequence of Streptomyces sp. SCSIO 03032 revealed the diverse biosynthetic pathways for its bioactive secondary metabolites.</title>
        <authorList>
            <person name="Ma L."/>
            <person name="Zhu Y."/>
            <person name="Zhang W."/>
            <person name="Zhang G."/>
            <person name="Tian X."/>
            <person name="Zhang S."/>
            <person name="Zhang C."/>
        </authorList>
    </citation>
    <scope>NUCLEOTIDE SEQUENCE [LARGE SCALE GENOMIC DNA]</scope>
    <source>
        <strain evidence="2 3">SCSIO 03032</strain>
    </source>
</reference>
<evidence type="ECO:0000313" key="2">
    <source>
        <dbReference type="EMBL" id="ARQ72348.1"/>
    </source>
</evidence>
<dbReference type="Gene3D" id="3.90.1200.10">
    <property type="match status" value="1"/>
</dbReference>
<dbReference type="Proteomes" id="UP000194218">
    <property type="component" value="Chromosome"/>
</dbReference>
<dbReference type="EMBL" id="CP021121">
    <property type="protein sequence ID" value="ARQ72348.1"/>
    <property type="molecule type" value="Genomic_DNA"/>
</dbReference>
<dbReference type="OrthoDB" id="4558647at2"/>
<name>A0A1W7D5K4_9ACTN</name>
<organism evidence="2 3">
    <name type="scientific">Streptomyces marincola</name>
    <dbReference type="NCBI Taxonomy" id="2878388"/>
    <lineage>
        <taxon>Bacteria</taxon>
        <taxon>Bacillati</taxon>
        <taxon>Actinomycetota</taxon>
        <taxon>Actinomycetes</taxon>
        <taxon>Kitasatosporales</taxon>
        <taxon>Streptomycetaceae</taxon>
        <taxon>Streptomyces</taxon>
    </lineage>
</organism>
<dbReference type="Pfam" id="PF01636">
    <property type="entry name" value="APH"/>
    <property type="match status" value="1"/>
</dbReference>